<sequence>MTYNQNVKLLFAILSDTRVFPAVLGENITINDDTIPFENFNARLLMDYILEKKKDVISSSNIDLWKVEIEEPMKT</sequence>
<proteinExistence type="predicted"/>
<dbReference type="VEuPathDB" id="FungiDB:RhiirFUN_017572"/>
<dbReference type="AlphaFoldDB" id="A0A2I1HVT3"/>
<evidence type="ECO:0000313" key="1">
    <source>
        <dbReference type="EMBL" id="PKY63002.1"/>
    </source>
</evidence>
<accession>A0A2I1HVT3</accession>
<dbReference type="Proteomes" id="UP000234323">
    <property type="component" value="Unassembled WGS sequence"/>
</dbReference>
<protein>
    <submittedName>
        <fullName evidence="1">Uncharacterized protein</fullName>
    </submittedName>
</protein>
<name>A0A2I1HVT3_9GLOM</name>
<evidence type="ECO:0000313" key="2">
    <source>
        <dbReference type="Proteomes" id="UP000234323"/>
    </source>
</evidence>
<dbReference type="EMBL" id="LLXI01008685">
    <property type="protein sequence ID" value="PKY63002.1"/>
    <property type="molecule type" value="Genomic_DNA"/>
</dbReference>
<comment type="caution">
    <text evidence="1">The sequence shown here is derived from an EMBL/GenBank/DDBJ whole genome shotgun (WGS) entry which is preliminary data.</text>
</comment>
<organism evidence="1 2">
    <name type="scientific">Rhizophagus irregularis</name>
    <dbReference type="NCBI Taxonomy" id="588596"/>
    <lineage>
        <taxon>Eukaryota</taxon>
        <taxon>Fungi</taxon>
        <taxon>Fungi incertae sedis</taxon>
        <taxon>Mucoromycota</taxon>
        <taxon>Glomeromycotina</taxon>
        <taxon>Glomeromycetes</taxon>
        <taxon>Glomerales</taxon>
        <taxon>Glomeraceae</taxon>
        <taxon>Rhizophagus</taxon>
    </lineage>
</organism>
<reference evidence="1 2" key="1">
    <citation type="submission" date="2015-10" db="EMBL/GenBank/DDBJ databases">
        <title>Genome analyses suggest a sexual origin of heterokaryosis in a supposedly ancient asexual fungus.</title>
        <authorList>
            <person name="Ropars J."/>
            <person name="Sedzielewska K."/>
            <person name="Noel J."/>
            <person name="Charron P."/>
            <person name="Farinelli L."/>
            <person name="Marton T."/>
            <person name="Kruger M."/>
            <person name="Pelin A."/>
            <person name="Brachmann A."/>
            <person name="Corradi N."/>
        </authorList>
    </citation>
    <scope>NUCLEOTIDE SEQUENCE [LARGE SCALE GENOMIC DNA]</scope>
    <source>
        <strain evidence="1 2">A4</strain>
    </source>
</reference>
<keyword evidence="2" id="KW-1185">Reference proteome</keyword>
<gene>
    <name evidence="1" type="ORF">RhiirA4_490650</name>
</gene>
<dbReference type="VEuPathDB" id="FungiDB:FUN_000185"/>